<feature type="domain" description="Xylanolytic transcriptional activator regulatory" evidence="3">
    <location>
        <begin position="325"/>
        <end position="399"/>
    </location>
</feature>
<dbReference type="VEuPathDB" id="FungiDB:Z517_01766"/>
<dbReference type="InterPro" id="IPR050987">
    <property type="entry name" value="AtrR-like"/>
</dbReference>
<dbReference type="Proteomes" id="UP000053029">
    <property type="component" value="Unassembled WGS sequence"/>
</dbReference>
<dbReference type="GO" id="GO:0003677">
    <property type="term" value="F:DNA binding"/>
    <property type="evidence" value="ECO:0007669"/>
    <property type="project" value="InterPro"/>
</dbReference>
<evidence type="ECO:0000256" key="2">
    <source>
        <dbReference type="SAM" id="MobiDB-lite"/>
    </source>
</evidence>
<dbReference type="CDD" id="cd12148">
    <property type="entry name" value="fungal_TF_MHR"/>
    <property type="match status" value="1"/>
</dbReference>
<dbReference type="AlphaFoldDB" id="A0A0D2H690"/>
<dbReference type="OrthoDB" id="39175at2759"/>
<dbReference type="PANTHER" id="PTHR46910:SF25">
    <property type="entry name" value="ABC-TRANSPORTER-REGULATING TRANSCRIPTION FACTOR"/>
    <property type="match status" value="1"/>
</dbReference>
<evidence type="ECO:0000313" key="5">
    <source>
        <dbReference type="Proteomes" id="UP000053029"/>
    </source>
</evidence>
<evidence type="ECO:0000313" key="4">
    <source>
        <dbReference type="EMBL" id="KIW86370.1"/>
    </source>
</evidence>
<dbReference type="SMART" id="SM00906">
    <property type="entry name" value="Fungal_trans"/>
    <property type="match status" value="1"/>
</dbReference>
<keyword evidence="5" id="KW-1185">Reference proteome</keyword>
<keyword evidence="1" id="KW-0539">Nucleus</keyword>
<dbReference type="GeneID" id="25301256"/>
<evidence type="ECO:0000259" key="3">
    <source>
        <dbReference type="SMART" id="SM00906"/>
    </source>
</evidence>
<name>A0A0D2H690_9EURO</name>
<dbReference type="Pfam" id="PF04082">
    <property type="entry name" value="Fungal_trans"/>
    <property type="match status" value="1"/>
</dbReference>
<gene>
    <name evidence="4" type="ORF">Z517_01766</name>
</gene>
<dbReference type="GO" id="GO:0003700">
    <property type="term" value="F:DNA-binding transcription factor activity"/>
    <property type="evidence" value="ECO:0007669"/>
    <property type="project" value="InterPro"/>
</dbReference>
<sequence>MEERLSHLETFYNHTDETLIGSVQDMPPREPPEAVVEPVSVPNVGYEPQTFQQSPFISRSEQEDIRPDGGWGSNIYRRNSPMPSVAVDDGRAVDNQQYIPRESSAPVSDDPPVPSTPTLSSFSSTLEDDGISMRPPEEEMTFEYHGLGSFISICSKPGIDWVCRRTGSTDFEKTARKLASDVCHRLKLEDLTTTAKEPEPSEANAWAYTRAYFEESVEGSIGLVYRPQFENLLRAHFQQEHTPTVDQDPAWYALRYIIYAAGWRVQSWKKSYADYHYARGPGWGYFQNALSVHSKLLYCRTSLMAIQALAAMSMYVECIGCPALDWMLCLNAMKLAESKGLHTRPAAAWDLPDTALQLRSHVWWSLFVYERHIVYRSARPLAIDDDDITCQLPEKPIDGNATNLDYFVHVVKHAQISGRIARAITRLRKSKQSFHEVKRILTTLQSTLDQWYESLPATVRINTTTNEFPRDLHPMKTLYLLFSYYGSTIAINSVMVNFWNTLPIHFEATHYDEARDFISQCTEVVAEAARNIVRNLRHVAITPSTPKCLVYVFPLTALIALFAHVLKFPDRPAVGADIQFMDMVAGHMNYVEFASADLHFPFARDVVNLARFTVMKAGQQAARRTTTGSWSKTLRGGGDGGGTEAVKSVGVGGIVGAAGISDGLMMHMTSPEDPMSIFNRMDMELESWGDSLLWLPDTSLPPLPEDVLGIHV</sequence>
<feature type="region of interest" description="Disordered" evidence="2">
    <location>
        <begin position="101"/>
        <end position="133"/>
    </location>
</feature>
<dbReference type="GO" id="GO:0006351">
    <property type="term" value="P:DNA-templated transcription"/>
    <property type="evidence" value="ECO:0007669"/>
    <property type="project" value="InterPro"/>
</dbReference>
<dbReference type="GO" id="GO:0008270">
    <property type="term" value="F:zinc ion binding"/>
    <property type="evidence" value="ECO:0007669"/>
    <property type="project" value="InterPro"/>
</dbReference>
<feature type="compositionally biased region" description="Low complexity" evidence="2">
    <location>
        <begin position="116"/>
        <end position="125"/>
    </location>
</feature>
<protein>
    <recommendedName>
        <fullName evidence="3">Xylanolytic transcriptional activator regulatory domain-containing protein</fullName>
    </recommendedName>
</protein>
<reference evidence="4 5" key="1">
    <citation type="submission" date="2015-01" db="EMBL/GenBank/DDBJ databases">
        <title>The Genome Sequence of Fonsecaea pedrosoi CBS 271.37.</title>
        <authorList>
            <consortium name="The Broad Institute Genomics Platform"/>
            <person name="Cuomo C."/>
            <person name="de Hoog S."/>
            <person name="Gorbushina A."/>
            <person name="Stielow B."/>
            <person name="Teixiera M."/>
            <person name="Abouelleil A."/>
            <person name="Chapman S.B."/>
            <person name="Priest M."/>
            <person name="Young S.K."/>
            <person name="Wortman J."/>
            <person name="Nusbaum C."/>
            <person name="Birren B."/>
        </authorList>
    </citation>
    <scope>NUCLEOTIDE SEQUENCE [LARGE SCALE GENOMIC DNA]</scope>
    <source>
        <strain evidence="4 5">CBS 271.37</strain>
    </source>
</reference>
<feature type="region of interest" description="Disordered" evidence="2">
    <location>
        <begin position="54"/>
        <end position="88"/>
    </location>
</feature>
<organism evidence="4 5">
    <name type="scientific">Fonsecaea pedrosoi CBS 271.37</name>
    <dbReference type="NCBI Taxonomy" id="1442368"/>
    <lineage>
        <taxon>Eukaryota</taxon>
        <taxon>Fungi</taxon>
        <taxon>Dikarya</taxon>
        <taxon>Ascomycota</taxon>
        <taxon>Pezizomycotina</taxon>
        <taxon>Eurotiomycetes</taxon>
        <taxon>Chaetothyriomycetidae</taxon>
        <taxon>Chaetothyriales</taxon>
        <taxon>Herpotrichiellaceae</taxon>
        <taxon>Fonsecaea</taxon>
    </lineage>
</organism>
<dbReference type="EMBL" id="KN846969">
    <property type="protein sequence ID" value="KIW86370.1"/>
    <property type="molecule type" value="Genomic_DNA"/>
</dbReference>
<evidence type="ECO:0000256" key="1">
    <source>
        <dbReference type="ARBA" id="ARBA00023242"/>
    </source>
</evidence>
<dbReference type="InterPro" id="IPR007219">
    <property type="entry name" value="XnlR_reg_dom"/>
</dbReference>
<accession>A0A0D2H690</accession>
<dbReference type="HOGENOM" id="CLU_016058_0_0_1"/>
<dbReference type="STRING" id="1442368.A0A0D2H690"/>
<dbReference type="PANTHER" id="PTHR46910">
    <property type="entry name" value="TRANSCRIPTION FACTOR PDR1"/>
    <property type="match status" value="1"/>
</dbReference>
<dbReference type="RefSeq" id="XP_013290178.1">
    <property type="nucleotide sequence ID" value="XM_013434724.1"/>
</dbReference>
<proteinExistence type="predicted"/>